<dbReference type="GeneID" id="20313874"/>
<dbReference type="VEuPathDB" id="FungiDB:HMPREF1120_09235"/>
<dbReference type="InParanoid" id="H6CC04"/>
<organism evidence="1 2">
    <name type="scientific">Exophiala dermatitidis (strain ATCC 34100 / CBS 525.76 / NIH/UT8656)</name>
    <name type="common">Black yeast</name>
    <name type="synonym">Wangiella dermatitidis</name>
    <dbReference type="NCBI Taxonomy" id="858893"/>
    <lineage>
        <taxon>Eukaryota</taxon>
        <taxon>Fungi</taxon>
        <taxon>Dikarya</taxon>
        <taxon>Ascomycota</taxon>
        <taxon>Pezizomycotina</taxon>
        <taxon>Eurotiomycetes</taxon>
        <taxon>Chaetothyriomycetidae</taxon>
        <taxon>Chaetothyriales</taxon>
        <taxon>Herpotrichiellaceae</taxon>
        <taxon>Exophiala</taxon>
    </lineage>
</organism>
<sequence length="113" mass="13048">MQRREQVLHLLVRLTSCIHMSSRVEHMFCRTLQFQAGLEWLHGMWLQVSTEADAQSRSGRRPEDPLHGQGSFILESLKISPVGQSFWKMTSTASNNPKVNTRTRAFPMMLHLQ</sequence>
<keyword evidence="2" id="KW-1185">Reference proteome</keyword>
<dbReference type="EMBL" id="JH226138">
    <property type="protein sequence ID" value="EHY61301.1"/>
    <property type="molecule type" value="Genomic_DNA"/>
</dbReference>
<evidence type="ECO:0000313" key="2">
    <source>
        <dbReference type="Proteomes" id="UP000007304"/>
    </source>
</evidence>
<accession>H6CC04</accession>
<evidence type="ECO:0000313" key="1">
    <source>
        <dbReference type="EMBL" id="EHY61301.1"/>
    </source>
</evidence>
<dbReference type="Proteomes" id="UP000007304">
    <property type="component" value="Unassembled WGS sequence"/>
</dbReference>
<proteinExistence type="predicted"/>
<reference evidence="1" key="1">
    <citation type="submission" date="2011-07" db="EMBL/GenBank/DDBJ databases">
        <title>The Genome Sequence of Exophiala (Wangiella) dermatitidis NIH/UT8656.</title>
        <authorList>
            <consortium name="The Broad Institute Genome Sequencing Platform"/>
            <person name="Cuomo C."/>
            <person name="Wang Z."/>
            <person name="Hunicke-Smith S."/>
            <person name="Szanislo P.J."/>
            <person name="Earl A."/>
            <person name="Young S.K."/>
            <person name="Zeng Q."/>
            <person name="Gargeya S."/>
            <person name="Fitzgerald M."/>
            <person name="Haas B."/>
            <person name="Abouelleil A."/>
            <person name="Alvarado L."/>
            <person name="Arachchi H.M."/>
            <person name="Berlin A."/>
            <person name="Brown A."/>
            <person name="Chapman S.B."/>
            <person name="Chen Z."/>
            <person name="Dunbar C."/>
            <person name="Freedman E."/>
            <person name="Gearin G."/>
            <person name="Gellesch M."/>
            <person name="Goldberg J."/>
            <person name="Griggs A."/>
            <person name="Gujja S."/>
            <person name="Heiman D."/>
            <person name="Howarth C."/>
            <person name="Larson L."/>
            <person name="Lui A."/>
            <person name="MacDonald P.J.P."/>
            <person name="Montmayeur A."/>
            <person name="Murphy C."/>
            <person name="Neiman D."/>
            <person name="Pearson M."/>
            <person name="Priest M."/>
            <person name="Roberts A."/>
            <person name="Saif S."/>
            <person name="Shea T."/>
            <person name="Shenoy N."/>
            <person name="Sisk P."/>
            <person name="Stolte C."/>
            <person name="Sykes S."/>
            <person name="Wortman J."/>
            <person name="Nusbaum C."/>
            <person name="Birren B."/>
        </authorList>
    </citation>
    <scope>NUCLEOTIDE SEQUENCE</scope>
    <source>
        <strain evidence="1">NIH/UT8656</strain>
    </source>
</reference>
<name>H6CC04_EXODN</name>
<dbReference type="HOGENOM" id="CLU_2133532_0_0_1"/>
<dbReference type="RefSeq" id="XP_009161762.1">
    <property type="nucleotide sequence ID" value="XM_009163514.1"/>
</dbReference>
<dbReference type="AlphaFoldDB" id="H6CC04"/>
<protein>
    <submittedName>
        <fullName evidence="1">Uncharacterized protein</fullName>
    </submittedName>
</protein>
<gene>
    <name evidence="1" type="ORF">HMPREF1120_09235</name>
</gene>